<reference evidence="1" key="1">
    <citation type="submission" date="2020-08" db="EMBL/GenBank/DDBJ databases">
        <title>Multicomponent nature underlies the extraordinary mechanical properties of spider dragline silk.</title>
        <authorList>
            <person name="Kono N."/>
            <person name="Nakamura H."/>
            <person name="Mori M."/>
            <person name="Yoshida Y."/>
            <person name="Ohtoshi R."/>
            <person name="Malay A.D."/>
            <person name="Moran D.A.P."/>
            <person name="Tomita M."/>
            <person name="Numata K."/>
            <person name="Arakawa K."/>
        </authorList>
    </citation>
    <scope>NUCLEOTIDE SEQUENCE</scope>
</reference>
<name>A0A8X7C949_9ARAC</name>
<dbReference type="Proteomes" id="UP000886998">
    <property type="component" value="Unassembled WGS sequence"/>
</dbReference>
<organism evidence="1 2">
    <name type="scientific">Trichonephila inaurata madagascariensis</name>
    <dbReference type="NCBI Taxonomy" id="2747483"/>
    <lineage>
        <taxon>Eukaryota</taxon>
        <taxon>Metazoa</taxon>
        <taxon>Ecdysozoa</taxon>
        <taxon>Arthropoda</taxon>
        <taxon>Chelicerata</taxon>
        <taxon>Arachnida</taxon>
        <taxon>Araneae</taxon>
        <taxon>Araneomorphae</taxon>
        <taxon>Entelegynae</taxon>
        <taxon>Araneoidea</taxon>
        <taxon>Nephilidae</taxon>
        <taxon>Trichonephila</taxon>
        <taxon>Trichonephila inaurata</taxon>
    </lineage>
</organism>
<gene>
    <name evidence="1" type="ORF">TNIN_191281</name>
</gene>
<dbReference type="EMBL" id="BMAV01011793">
    <property type="protein sequence ID" value="GFY57887.1"/>
    <property type="molecule type" value="Genomic_DNA"/>
</dbReference>
<evidence type="ECO:0000313" key="2">
    <source>
        <dbReference type="Proteomes" id="UP000886998"/>
    </source>
</evidence>
<accession>A0A8X7C949</accession>
<sequence length="87" mass="9749">MRREMILLVESGVEAAKYGMVLTGFAGHKKSSLQKSRIKTLLIVFLDSNDMIYTKNSSQKSKLSTPNFMKLLEVITAAHPTYLQTVV</sequence>
<dbReference type="AlphaFoldDB" id="A0A8X7C949"/>
<proteinExistence type="predicted"/>
<protein>
    <submittedName>
        <fullName evidence="1">Uncharacterized protein</fullName>
    </submittedName>
</protein>
<evidence type="ECO:0000313" key="1">
    <source>
        <dbReference type="EMBL" id="GFY57887.1"/>
    </source>
</evidence>
<keyword evidence="2" id="KW-1185">Reference proteome</keyword>
<comment type="caution">
    <text evidence="1">The sequence shown here is derived from an EMBL/GenBank/DDBJ whole genome shotgun (WGS) entry which is preliminary data.</text>
</comment>